<dbReference type="Proteomes" id="UP001575652">
    <property type="component" value="Unassembled WGS sequence"/>
</dbReference>
<evidence type="ECO:0000256" key="1">
    <source>
        <dbReference type="SAM" id="Phobius"/>
    </source>
</evidence>
<feature type="transmembrane region" description="Helical" evidence="1">
    <location>
        <begin position="321"/>
        <end position="343"/>
    </location>
</feature>
<keyword evidence="1" id="KW-0812">Transmembrane</keyword>
<feature type="domain" description="DUF418" evidence="2">
    <location>
        <begin position="257"/>
        <end position="358"/>
    </location>
</feature>
<evidence type="ECO:0000313" key="4">
    <source>
        <dbReference type="Proteomes" id="UP001575652"/>
    </source>
</evidence>
<keyword evidence="4" id="KW-1185">Reference proteome</keyword>
<accession>A0ABV4USF6</accession>
<feature type="transmembrane region" description="Helical" evidence="1">
    <location>
        <begin position="93"/>
        <end position="110"/>
    </location>
</feature>
<dbReference type="RefSeq" id="WP_373973342.1">
    <property type="nucleotide sequence ID" value="NZ_JBHDLJ010000019.1"/>
</dbReference>
<dbReference type="Pfam" id="PF04235">
    <property type="entry name" value="DUF418"/>
    <property type="match status" value="1"/>
</dbReference>
<comment type="caution">
    <text evidence="3">The sequence shown here is derived from an EMBL/GenBank/DDBJ whole genome shotgun (WGS) entry which is preliminary data.</text>
</comment>
<name>A0ABV4USF6_9MICC</name>
<keyword evidence="1" id="KW-1133">Transmembrane helix</keyword>
<organism evidence="3 4">
    <name type="scientific">Arthrobacter halodurans</name>
    <dbReference type="NCBI Taxonomy" id="516699"/>
    <lineage>
        <taxon>Bacteria</taxon>
        <taxon>Bacillati</taxon>
        <taxon>Actinomycetota</taxon>
        <taxon>Actinomycetes</taxon>
        <taxon>Micrococcales</taxon>
        <taxon>Micrococcaceae</taxon>
        <taxon>Arthrobacter</taxon>
    </lineage>
</organism>
<keyword evidence="1" id="KW-0472">Membrane</keyword>
<sequence>MTHAAAPTSSPDGTMPPAPSGRLMALDAARAVAIIGMIAVNVGPRNGGGWAGHLYQIPLGRSSLLFMLLAGVGMSLLTRSARRPGGAVPWRTIVWRAALLTVGGLALQLMGHDVSVILPTYGLLFLLCLPLLKAPAAVLASAAAVLFAVGPVLWIAAQVAGGETYRFVPPTLADGPAEILHGIVLSGPYPALVWAVPFLVGMALGRADLGERSVQKRLAVWGGAAMVGGYLLYRLLVALVGEPGESIGFDRLVSGVNHSQMPLWLLSGTGSAALVLALFLLGGDAMSRRLGPLVSVGRLSLTIYVGHLLLLAMLVRPEPHTLPQGILISAAISLAAVLFAALWTRRFRYGPLEALLRWPPPKAAPDAAERR</sequence>
<dbReference type="InterPro" id="IPR007349">
    <property type="entry name" value="DUF418"/>
</dbReference>
<protein>
    <submittedName>
        <fullName evidence="3">DUF418 domain-containing protein</fullName>
    </submittedName>
</protein>
<feature type="transmembrane region" description="Helical" evidence="1">
    <location>
        <begin position="261"/>
        <end position="281"/>
    </location>
</feature>
<dbReference type="PANTHER" id="PTHR30590:SF3">
    <property type="entry name" value="HYPOTHETICAL MEMBRANE SPANNING PROTEIN"/>
    <property type="match status" value="1"/>
</dbReference>
<dbReference type="EMBL" id="JBHDLJ010000019">
    <property type="protein sequence ID" value="MFB0836166.1"/>
    <property type="molecule type" value="Genomic_DNA"/>
</dbReference>
<feature type="transmembrane region" description="Helical" evidence="1">
    <location>
        <begin position="139"/>
        <end position="159"/>
    </location>
</feature>
<dbReference type="InterPro" id="IPR052529">
    <property type="entry name" value="Bact_Transport_Assoc"/>
</dbReference>
<evidence type="ECO:0000259" key="2">
    <source>
        <dbReference type="Pfam" id="PF04235"/>
    </source>
</evidence>
<dbReference type="PANTHER" id="PTHR30590">
    <property type="entry name" value="INNER MEMBRANE PROTEIN"/>
    <property type="match status" value="1"/>
</dbReference>
<feature type="transmembrane region" description="Helical" evidence="1">
    <location>
        <begin position="218"/>
        <end position="241"/>
    </location>
</feature>
<evidence type="ECO:0000313" key="3">
    <source>
        <dbReference type="EMBL" id="MFB0836166.1"/>
    </source>
</evidence>
<feature type="transmembrane region" description="Helical" evidence="1">
    <location>
        <begin position="179"/>
        <end position="206"/>
    </location>
</feature>
<gene>
    <name evidence="3" type="ORF">ACETWP_16375</name>
</gene>
<feature type="transmembrane region" description="Helical" evidence="1">
    <location>
        <begin position="293"/>
        <end position="315"/>
    </location>
</feature>
<reference evidence="3 4" key="1">
    <citation type="submission" date="2024-09" db="EMBL/GenBank/DDBJ databases">
        <authorList>
            <person name="Salinas-Garcia M.A."/>
            <person name="Prieme A."/>
        </authorList>
    </citation>
    <scope>NUCLEOTIDE SEQUENCE [LARGE SCALE GENOMIC DNA]</scope>
    <source>
        <strain evidence="3 4">DSM 21081</strain>
    </source>
</reference>
<proteinExistence type="predicted"/>
<feature type="transmembrane region" description="Helical" evidence="1">
    <location>
        <begin position="63"/>
        <end position="81"/>
    </location>
</feature>
<feature type="transmembrane region" description="Helical" evidence="1">
    <location>
        <begin position="116"/>
        <end position="132"/>
    </location>
</feature>